<comment type="caution">
    <text evidence="2">The sequence shown here is derived from an EMBL/GenBank/DDBJ whole genome shotgun (WGS) entry which is preliminary data.</text>
</comment>
<keyword evidence="3" id="KW-1185">Reference proteome</keyword>
<evidence type="ECO:0000313" key="2">
    <source>
        <dbReference type="EMBL" id="MCF4123370.1"/>
    </source>
</evidence>
<dbReference type="Proteomes" id="UP001165405">
    <property type="component" value="Unassembled WGS sequence"/>
</dbReference>
<organism evidence="2 3">
    <name type="scientific">Antribacter soli</name>
    <dbReference type="NCBI Taxonomy" id="2910976"/>
    <lineage>
        <taxon>Bacteria</taxon>
        <taxon>Bacillati</taxon>
        <taxon>Actinomycetota</taxon>
        <taxon>Actinomycetes</taxon>
        <taxon>Micrococcales</taxon>
        <taxon>Promicromonosporaceae</taxon>
        <taxon>Antribacter</taxon>
    </lineage>
</organism>
<accession>A0AA41QH47</accession>
<evidence type="ECO:0000256" key="1">
    <source>
        <dbReference type="ARBA" id="ARBA00006479"/>
    </source>
</evidence>
<proteinExistence type="inferred from homology"/>
<evidence type="ECO:0000313" key="3">
    <source>
        <dbReference type="Proteomes" id="UP001165405"/>
    </source>
</evidence>
<dbReference type="Gene3D" id="3.30.420.40">
    <property type="match status" value="2"/>
</dbReference>
<dbReference type="Pfam" id="PF00480">
    <property type="entry name" value="ROK"/>
    <property type="match status" value="1"/>
</dbReference>
<dbReference type="InterPro" id="IPR043129">
    <property type="entry name" value="ATPase_NBD"/>
</dbReference>
<comment type="similarity">
    <text evidence="1">Belongs to the ROK (NagC/XylR) family.</text>
</comment>
<name>A0AA41QH47_9MICO</name>
<sequence length="332" mass="34847">MEPRGDLTPLVRIDVGGTWVRIDSDGALRRTPAPSRINHPDVPAPALVDRLLDQLVSAAPDTGRVVVSLGAATDDVTGTVRGSGPLWGDWRMDRDLVGELRRARPGVEWHVFNDVTCGLADFAESVAHESPASVGYLTISSGIGLKIADLGTRTVKVDDDGLQGEVGHLPAVLPLEQAHLGRLPCECGGSGHLASIGSGPGIARVAAALGVGRYSTDWFRDALAAGDEEAGTLLATVTRPVAELLRTIWVTQPWMAVVGIGGGVVEGVGAAYRSALLTHLRDAGGYAAGSPDAWERRVRLLDRPGVDVLRGAQLLAERSLVVTRAQEVVSTP</sequence>
<dbReference type="InterPro" id="IPR000600">
    <property type="entry name" value="ROK"/>
</dbReference>
<reference evidence="2" key="1">
    <citation type="submission" date="2022-01" db="EMBL/GenBank/DDBJ databases">
        <title>Antribacter sp. nov., isolated from Guizhou of China.</title>
        <authorList>
            <person name="Chengliang C."/>
            <person name="Ya Z."/>
        </authorList>
    </citation>
    <scope>NUCLEOTIDE SEQUENCE</scope>
    <source>
        <strain evidence="2">KLBMP 9083</strain>
    </source>
</reference>
<protein>
    <submittedName>
        <fullName evidence="2">ROK family protein</fullName>
    </submittedName>
</protein>
<gene>
    <name evidence="2" type="ORF">L1785_20595</name>
</gene>
<dbReference type="AlphaFoldDB" id="A0AA41QH47"/>
<dbReference type="SUPFAM" id="SSF53067">
    <property type="entry name" value="Actin-like ATPase domain"/>
    <property type="match status" value="1"/>
</dbReference>
<dbReference type="RefSeq" id="WP_236091182.1">
    <property type="nucleotide sequence ID" value="NZ_JAKGSG010000059.1"/>
</dbReference>
<dbReference type="EMBL" id="JAKGSG010000059">
    <property type="protein sequence ID" value="MCF4123370.1"/>
    <property type="molecule type" value="Genomic_DNA"/>
</dbReference>